<dbReference type="GeneID" id="28724121"/>
<evidence type="ECO:0000256" key="2">
    <source>
        <dbReference type="ARBA" id="ARBA00022692"/>
    </source>
</evidence>
<comment type="subcellular location">
    <subcellularLocation>
        <location evidence="1">Endomembrane system</location>
        <topology evidence="1">Multi-pass membrane protein</topology>
    </subcellularLocation>
</comment>
<keyword evidence="8" id="KW-1185">Reference proteome</keyword>
<dbReference type="Pfam" id="PF10277">
    <property type="entry name" value="Frag1"/>
    <property type="match status" value="1"/>
</dbReference>
<feature type="transmembrane region" description="Helical" evidence="5">
    <location>
        <begin position="145"/>
        <end position="167"/>
    </location>
</feature>
<dbReference type="PANTHER" id="PTHR21324">
    <property type="entry name" value="FASTING-INDUCIBLE INTEGRAL MEMBRANE PROTEIN TM6P1-RELATED"/>
    <property type="match status" value="1"/>
</dbReference>
<dbReference type="EMBL" id="CP014244">
    <property type="protein sequence ID" value="AMD20856.1"/>
    <property type="molecule type" value="Genomic_DNA"/>
</dbReference>
<protein>
    <submittedName>
        <fullName evidence="7">HDR114Wp</fullName>
    </submittedName>
</protein>
<feature type="transmembrane region" description="Helical" evidence="5">
    <location>
        <begin position="269"/>
        <end position="287"/>
    </location>
</feature>
<dbReference type="GO" id="GO:0012505">
    <property type="term" value="C:endomembrane system"/>
    <property type="evidence" value="ECO:0007669"/>
    <property type="project" value="UniProtKB-SubCell"/>
</dbReference>
<dbReference type="PANTHER" id="PTHR21324:SF2">
    <property type="entry name" value="EG:22E5.9 PROTEIN"/>
    <property type="match status" value="1"/>
</dbReference>
<dbReference type="RefSeq" id="XP_017987852.1">
    <property type="nucleotide sequence ID" value="XM_018132363.1"/>
</dbReference>
<reference evidence="7 8" key="1">
    <citation type="submission" date="2016-01" db="EMBL/GenBank/DDBJ databases">
        <title>Genome sequence of the yeast Holleya sinecauda.</title>
        <authorList>
            <person name="Dietrich F.S."/>
        </authorList>
    </citation>
    <scope>NUCLEOTIDE SEQUENCE [LARGE SCALE GENOMIC DNA]</scope>
    <source>
        <strain evidence="7 8">ATCC 58844</strain>
    </source>
</reference>
<feature type="transmembrane region" description="Helical" evidence="5">
    <location>
        <begin position="12"/>
        <end position="36"/>
    </location>
</feature>
<evidence type="ECO:0000256" key="1">
    <source>
        <dbReference type="ARBA" id="ARBA00004127"/>
    </source>
</evidence>
<gene>
    <name evidence="7" type="ORF">AW171_hschr42774</name>
</gene>
<feature type="transmembrane region" description="Helical" evidence="5">
    <location>
        <begin position="233"/>
        <end position="257"/>
    </location>
</feature>
<evidence type="ECO:0000256" key="5">
    <source>
        <dbReference type="SAM" id="Phobius"/>
    </source>
</evidence>
<evidence type="ECO:0000259" key="6">
    <source>
        <dbReference type="Pfam" id="PF10277"/>
    </source>
</evidence>
<feature type="domain" description="CWH43-like N-terminal" evidence="6">
    <location>
        <begin position="11"/>
        <end position="286"/>
    </location>
</feature>
<dbReference type="OrthoDB" id="10032492at2759"/>
<dbReference type="GO" id="GO:0005886">
    <property type="term" value="C:plasma membrane"/>
    <property type="evidence" value="ECO:0007669"/>
    <property type="project" value="TreeGrafter"/>
</dbReference>
<accession>A0A0X8HSW7</accession>
<keyword evidence="4 5" id="KW-0472">Membrane</keyword>
<proteinExistence type="predicted"/>
<evidence type="ECO:0000256" key="4">
    <source>
        <dbReference type="ARBA" id="ARBA00023136"/>
    </source>
</evidence>
<feature type="transmembrane region" description="Helical" evidence="5">
    <location>
        <begin position="64"/>
        <end position="85"/>
    </location>
</feature>
<keyword evidence="2 5" id="KW-0812">Transmembrane</keyword>
<dbReference type="InterPro" id="IPR050911">
    <property type="entry name" value="DRAM/TMEM150_Autophagy_Mod"/>
</dbReference>
<evidence type="ECO:0000256" key="3">
    <source>
        <dbReference type="ARBA" id="ARBA00022989"/>
    </source>
</evidence>
<dbReference type="Proteomes" id="UP000243052">
    <property type="component" value="Chromosome iv"/>
</dbReference>
<dbReference type="STRING" id="45286.A0A0X8HSW7"/>
<name>A0A0X8HSW7_9SACH</name>
<dbReference type="InterPro" id="IPR019402">
    <property type="entry name" value="CWH43_N"/>
</dbReference>
<keyword evidence="3 5" id="KW-1133">Transmembrane helix</keyword>
<evidence type="ECO:0000313" key="7">
    <source>
        <dbReference type="EMBL" id="AMD20856.1"/>
    </source>
</evidence>
<dbReference type="AlphaFoldDB" id="A0A0X8HSW7"/>
<organism evidence="7 8">
    <name type="scientific">Eremothecium sinecaudum</name>
    <dbReference type="NCBI Taxonomy" id="45286"/>
    <lineage>
        <taxon>Eukaryota</taxon>
        <taxon>Fungi</taxon>
        <taxon>Dikarya</taxon>
        <taxon>Ascomycota</taxon>
        <taxon>Saccharomycotina</taxon>
        <taxon>Saccharomycetes</taxon>
        <taxon>Saccharomycetales</taxon>
        <taxon>Saccharomycetaceae</taxon>
        <taxon>Eremothecium</taxon>
    </lineage>
</organism>
<evidence type="ECO:0000313" key="8">
    <source>
        <dbReference type="Proteomes" id="UP000243052"/>
    </source>
</evidence>
<feature type="transmembrane region" description="Helical" evidence="5">
    <location>
        <begin position="173"/>
        <end position="199"/>
    </location>
</feature>
<sequence>MGVGYHPGNYYFLIPWVLLIPWYGMLITMLSCWSIQGHPIYWFMHDDQFPVYISDIGATNLQPLFIACVAWQGLWYCIMVAAEFFQRSGHWPFQWLAYTRREQTSYSGSTTPVDDMESQRVGYAELLSSRRFLMPPYFTKHERNLIGAAFGLGFLGEVALLMCSIFSTASYHVLHVTMVGCFVVFMFFSINCSAVQYFIMGRHYAQLHPLAPPEALNVKTSWRRWVGYYWNKYTISAIAKTIWLVFAAVWALCFGFVQNKSVSASFEWILAFWIGAYYIIVSVDFYLGSRYMHSKYFHQIQSFTGYYKYDQLVLSEAKVRVEKHAWQEDRIPNLPEDDETEYVV</sequence>